<dbReference type="PROSITE" id="PS00588">
    <property type="entry name" value="FLAGELLA_BB_ROD"/>
    <property type="match status" value="1"/>
</dbReference>
<evidence type="ECO:0000259" key="7">
    <source>
        <dbReference type="Pfam" id="PF06429"/>
    </source>
</evidence>
<dbReference type="PANTHER" id="PTHR30435:SF1">
    <property type="entry name" value="FLAGELLAR HOOK PROTEIN FLGE"/>
    <property type="match status" value="1"/>
</dbReference>
<keyword evidence="11" id="KW-1185">Reference proteome</keyword>
<dbReference type="InterPro" id="IPR010930">
    <property type="entry name" value="Flg_bb/hook_C_dom"/>
</dbReference>
<evidence type="ECO:0000313" key="10">
    <source>
        <dbReference type="EMBL" id="GLQ05853.1"/>
    </source>
</evidence>
<sequence length="442" mass="46574">MSLTAAMFSGVSGLAAQSMSMGMISDNISNANTIGYKDTRAVFSTLVTEAATDTTYSPGGVIVHPSMRVDRQGLITASSTGTHMAIAGNGFFVAHTLSDPAGTGGNYVFTRAGTFEPDAQGRLRNAQGYFLQGWKVDVNGNIPTNQSDLAALQPVNISGLTGNAEATSTIELKANLEKSQTSFGAGYVPGDMANGTTTPHFVRSFQIYDSVGDAHALTFNYLKTGTGANPNEWTLEITADVDGDGNEDVLSTEVVAFNADGTLDLSSGATTQTNNITIPWAASLGIESPQNITLNFGSDDQSDGFTHFAGISEMVSSDINGALFGAFDSVHIDEEGNVIAKFDNGTSKHIYKIPIATFPNPNELNNLSGNAFDETPESGPFSLREATLGGSGRIISSATEASTVDIAEEFTKMIVTQRSYSAASKIITTADEMLEELIRIKR</sequence>
<evidence type="ECO:0000313" key="11">
    <source>
        <dbReference type="Proteomes" id="UP001161409"/>
    </source>
</evidence>
<dbReference type="InterPro" id="IPR001444">
    <property type="entry name" value="Flag_bb_rod_N"/>
</dbReference>
<dbReference type="InterPro" id="IPR011491">
    <property type="entry name" value="FlgE_D2"/>
</dbReference>
<dbReference type="EMBL" id="BSNF01000001">
    <property type="protein sequence ID" value="GLQ05853.1"/>
    <property type="molecule type" value="Genomic_DNA"/>
</dbReference>
<dbReference type="Gene3D" id="2.60.98.20">
    <property type="entry name" value="Flagellar hook protein FlgE"/>
    <property type="match status" value="1"/>
</dbReference>
<name>A0ABQ5U3N6_9PROT</name>
<accession>A0ABQ5U3N6</accession>
<evidence type="ECO:0000256" key="2">
    <source>
        <dbReference type="ARBA" id="ARBA00009677"/>
    </source>
</evidence>
<keyword evidence="10" id="KW-0969">Cilium</keyword>
<dbReference type="RefSeq" id="WP_169559815.1">
    <property type="nucleotide sequence ID" value="NZ_BSNF01000001.1"/>
</dbReference>
<comment type="subcellular location">
    <subcellularLocation>
        <location evidence="1 5">Bacterial flagellum basal body</location>
    </subcellularLocation>
</comment>
<dbReference type="PANTHER" id="PTHR30435">
    <property type="entry name" value="FLAGELLAR PROTEIN"/>
    <property type="match status" value="1"/>
</dbReference>
<evidence type="ECO:0000259" key="6">
    <source>
        <dbReference type="Pfam" id="PF00460"/>
    </source>
</evidence>
<dbReference type="InterPro" id="IPR019776">
    <property type="entry name" value="Flagellar_basal_body_rod_CS"/>
</dbReference>
<organism evidence="10 11">
    <name type="scientific">Sneathiella chinensis</name>
    <dbReference type="NCBI Taxonomy" id="349750"/>
    <lineage>
        <taxon>Bacteria</taxon>
        <taxon>Pseudomonadati</taxon>
        <taxon>Pseudomonadota</taxon>
        <taxon>Alphaproteobacteria</taxon>
        <taxon>Sneathiellales</taxon>
        <taxon>Sneathiellaceae</taxon>
        <taxon>Sneathiella</taxon>
    </lineage>
</organism>
<feature type="domain" description="Flagellar basal body rod protein N-terminal" evidence="6">
    <location>
        <begin position="10"/>
        <end position="37"/>
    </location>
</feature>
<evidence type="ECO:0000259" key="8">
    <source>
        <dbReference type="Pfam" id="PF07559"/>
    </source>
</evidence>
<evidence type="ECO:0000256" key="5">
    <source>
        <dbReference type="RuleBase" id="RU362116"/>
    </source>
</evidence>
<protein>
    <recommendedName>
        <fullName evidence="3 5">Flagellar hook protein FlgE</fullName>
    </recommendedName>
</protein>
<dbReference type="Pfam" id="PF22692">
    <property type="entry name" value="LlgE_F_G_D1"/>
    <property type="match status" value="1"/>
</dbReference>
<comment type="similarity">
    <text evidence="2 5">Belongs to the flagella basal body rod proteins family.</text>
</comment>
<keyword evidence="10" id="KW-0282">Flagellum</keyword>
<dbReference type="Pfam" id="PF07559">
    <property type="entry name" value="FlgE_D2"/>
    <property type="match status" value="1"/>
</dbReference>
<dbReference type="InterPro" id="IPR053967">
    <property type="entry name" value="LlgE_F_G-like_D1"/>
</dbReference>
<feature type="domain" description="Flagellar hook protein FlgE D2" evidence="8">
    <location>
        <begin position="196"/>
        <end position="321"/>
    </location>
</feature>
<dbReference type="InterPro" id="IPR037925">
    <property type="entry name" value="FlgE/F/G-like"/>
</dbReference>
<dbReference type="SUPFAM" id="SSF117143">
    <property type="entry name" value="Flagellar hook protein flgE"/>
    <property type="match status" value="1"/>
</dbReference>
<evidence type="ECO:0000256" key="1">
    <source>
        <dbReference type="ARBA" id="ARBA00004117"/>
    </source>
</evidence>
<evidence type="ECO:0000256" key="4">
    <source>
        <dbReference type="ARBA" id="ARBA00023143"/>
    </source>
</evidence>
<dbReference type="Pfam" id="PF00460">
    <property type="entry name" value="Flg_bb_rod"/>
    <property type="match status" value="1"/>
</dbReference>
<gene>
    <name evidence="10" type="primary">flgE</name>
    <name evidence="10" type="ORF">GCM10007924_10740</name>
</gene>
<proteinExistence type="inferred from homology"/>
<feature type="domain" description="Flagellar basal-body/hook protein C-terminal" evidence="7">
    <location>
        <begin position="397"/>
        <end position="439"/>
    </location>
</feature>
<reference evidence="10" key="2">
    <citation type="submission" date="2023-01" db="EMBL/GenBank/DDBJ databases">
        <title>Draft genome sequence of Sneathiella chinensis strain NBRC 103408.</title>
        <authorList>
            <person name="Sun Q."/>
            <person name="Mori K."/>
        </authorList>
    </citation>
    <scope>NUCLEOTIDE SEQUENCE</scope>
    <source>
        <strain evidence="10">NBRC 103408</strain>
    </source>
</reference>
<keyword evidence="4 5" id="KW-0975">Bacterial flagellum</keyword>
<dbReference type="InterPro" id="IPR037058">
    <property type="entry name" value="Falgellar_hook_FlgE_sf"/>
</dbReference>
<comment type="caution">
    <text evidence="10">The sequence shown here is derived from an EMBL/GenBank/DDBJ whole genome shotgun (WGS) entry which is preliminary data.</text>
</comment>
<evidence type="ECO:0000256" key="3">
    <source>
        <dbReference type="ARBA" id="ARBA00019015"/>
    </source>
</evidence>
<comment type="function">
    <text evidence="5">A flexible structure which links the flagellar filament to the drive apparatus in the basal body.</text>
</comment>
<keyword evidence="10" id="KW-0966">Cell projection</keyword>
<dbReference type="InterPro" id="IPR020013">
    <property type="entry name" value="Flagellar_FlgE/F/G"/>
</dbReference>
<feature type="domain" description="Flagellar hook protein FlgE/F/G-like D1" evidence="9">
    <location>
        <begin position="85"/>
        <end position="147"/>
    </location>
</feature>
<dbReference type="Pfam" id="PF06429">
    <property type="entry name" value="Flg_bbr_C"/>
    <property type="match status" value="1"/>
</dbReference>
<evidence type="ECO:0000259" key="9">
    <source>
        <dbReference type="Pfam" id="PF22692"/>
    </source>
</evidence>
<dbReference type="Proteomes" id="UP001161409">
    <property type="component" value="Unassembled WGS sequence"/>
</dbReference>
<dbReference type="NCBIfam" id="TIGR03506">
    <property type="entry name" value="FlgEFG_subfam"/>
    <property type="match status" value="1"/>
</dbReference>
<reference evidence="10" key="1">
    <citation type="journal article" date="2014" name="Int. J. Syst. Evol. Microbiol.">
        <title>Complete genome of a new Firmicutes species belonging to the dominant human colonic microbiota ('Ruminococcus bicirculans') reveals two chromosomes and a selective capacity to utilize plant glucans.</title>
        <authorList>
            <consortium name="NISC Comparative Sequencing Program"/>
            <person name="Wegmann U."/>
            <person name="Louis P."/>
            <person name="Goesmann A."/>
            <person name="Henrissat B."/>
            <person name="Duncan S.H."/>
            <person name="Flint H.J."/>
        </authorList>
    </citation>
    <scope>NUCLEOTIDE SEQUENCE</scope>
    <source>
        <strain evidence="10">NBRC 103408</strain>
    </source>
</reference>